<feature type="transmembrane region" description="Helical" evidence="6">
    <location>
        <begin position="233"/>
        <end position="254"/>
    </location>
</feature>
<keyword evidence="4 6" id="KW-1133">Transmembrane helix</keyword>
<dbReference type="PANTHER" id="PTHR21716:SF62">
    <property type="entry name" value="TRANSPORT PROTEIN YDBI-RELATED"/>
    <property type="match status" value="1"/>
</dbReference>
<dbReference type="InterPro" id="IPR002549">
    <property type="entry name" value="AI-2E-like"/>
</dbReference>
<proteinExistence type="inferred from homology"/>
<evidence type="ECO:0000256" key="5">
    <source>
        <dbReference type="ARBA" id="ARBA00023136"/>
    </source>
</evidence>
<comment type="similarity">
    <text evidence="2">Belongs to the autoinducer-2 exporter (AI-2E) (TC 2.A.86) family.</text>
</comment>
<name>A0A7W5DYR4_9BACT</name>
<evidence type="ECO:0000313" key="7">
    <source>
        <dbReference type="EMBL" id="MBB3206984.1"/>
    </source>
</evidence>
<evidence type="ECO:0000256" key="1">
    <source>
        <dbReference type="ARBA" id="ARBA00004141"/>
    </source>
</evidence>
<comment type="subcellular location">
    <subcellularLocation>
        <location evidence="1">Membrane</location>
        <topology evidence="1">Multi-pass membrane protein</topology>
    </subcellularLocation>
</comment>
<gene>
    <name evidence="7" type="ORF">FHS27_002798</name>
</gene>
<comment type="caution">
    <text evidence="7">The sequence shown here is derived from an EMBL/GenBank/DDBJ whole genome shotgun (WGS) entry which is preliminary data.</text>
</comment>
<keyword evidence="5 6" id="KW-0472">Membrane</keyword>
<dbReference type="GO" id="GO:0016020">
    <property type="term" value="C:membrane"/>
    <property type="evidence" value="ECO:0007669"/>
    <property type="project" value="UniProtKB-SubCell"/>
</dbReference>
<feature type="transmembrane region" description="Helical" evidence="6">
    <location>
        <begin position="266"/>
        <end position="286"/>
    </location>
</feature>
<feature type="transmembrane region" description="Helical" evidence="6">
    <location>
        <begin position="149"/>
        <end position="168"/>
    </location>
</feature>
<dbReference type="Proteomes" id="UP000536179">
    <property type="component" value="Unassembled WGS sequence"/>
</dbReference>
<sequence length="351" mass="37335">MFEKTTNVRSLVFATLLFALILAAAGVLMQTVNVMLLILAGLLFGVFVNGVSGWLEKHSPLPYTASYLIVVFTMLIVGGLGVYYLGSQTVQRAGQLGSELQSAVEKATDQLKEIGITEKSLKDSFEPQKMISDQGKSALMGLLSGMRSIGGAITAAFVILFVGLYAAYEPSLYRTGILKLVPMPKRDRAAEVLAQLNDALSGWIVGRLMSMTLVGVLTSIGLGVLGVPLPVTLGVLAALLTFIPNFGPLLAALPQMMLALNVGSDTVIYVVVFNLALQGIESYLITPMIQRHEVTLPPILTIAAQLLMGLVVGVVGIMMAAPLVVVIMVLVQMLYVEDRLGDPNPGDLTTS</sequence>
<organism evidence="7 8">
    <name type="scientific">Aporhodopirellula rubra</name>
    <dbReference type="NCBI Taxonomy" id="980271"/>
    <lineage>
        <taxon>Bacteria</taxon>
        <taxon>Pseudomonadati</taxon>
        <taxon>Planctomycetota</taxon>
        <taxon>Planctomycetia</taxon>
        <taxon>Pirellulales</taxon>
        <taxon>Pirellulaceae</taxon>
        <taxon>Aporhodopirellula</taxon>
    </lineage>
</organism>
<dbReference type="Pfam" id="PF01594">
    <property type="entry name" value="AI-2E_transport"/>
    <property type="match status" value="1"/>
</dbReference>
<evidence type="ECO:0000256" key="2">
    <source>
        <dbReference type="ARBA" id="ARBA00009773"/>
    </source>
</evidence>
<feature type="transmembrane region" description="Helical" evidence="6">
    <location>
        <begin position="208"/>
        <end position="227"/>
    </location>
</feature>
<evidence type="ECO:0000256" key="6">
    <source>
        <dbReference type="SAM" id="Phobius"/>
    </source>
</evidence>
<evidence type="ECO:0000256" key="4">
    <source>
        <dbReference type="ARBA" id="ARBA00022989"/>
    </source>
</evidence>
<dbReference type="AlphaFoldDB" id="A0A7W5DYR4"/>
<dbReference type="GO" id="GO:0055085">
    <property type="term" value="P:transmembrane transport"/>
    <property type="evidence" value="ECO:0007669"/>
    <property type="project" value="TreeGrafter"/>
</dbReference>
<evidence type="ECO:0000313" key="8">
    <source>
        <dbReference type="Proteomes" id="UP000536179"/>
    </source>
</evidence>
<accession>A0A7W5DYR4</accession>
<keyword evidence="3 6" id="KW-0812">Transmembrane</keyword>
<evidence type="ECO:0000256" key="3">
    <source>
        <dbReference type="ARBA" id="ARBA00022692"/>
    </source>
</evidence>
<reference evidence="7 8" key="1">
    <citation type="submission" date="2020-08" db="EMBL/GenBank/DDBJ databases">
        <title>Genomic Encyclopedia of Type Strains, Phase III (KMG-III): the genomes of soil and plant-associated and newly described type strains.</title>
        <authorList>
            <person name="Whitman W."/>
        </authorList>
    </citation>
    <scope>NUCLEOTIDE SEQUENCE [LARGE SCALE GENOMIC DNA]</scope>
    <source>
        <strain evidence="7 8">CECT 8075</strain>
    </source>
</reference>
<feature type="transmembrane region" description="Helical" evidence="6">
    <location>
        <begin position="67"/>
        <end position="86"/>
    </location>
</feature>
<dbReference type="RefSeq" id="WP_184305380.1">
    <property type="nucleotide sequence ID" value="NZ_JACHXU010000008.1"/>
</dbReference>
<keyword evidence="8" id="KW-1185">Reference proteome</keyword>
<dbReference type="EMBL" id="JACHXU010000008">
    <property type="protein sequence ID" value="MBB3206984.1"/>
    <property type="molecule type" value="Genomic_DNA"/>
</dbReference>
<feature type="transmembrane region" description="Helical" evidence="6">
    <location>
        <begin position="306"/>
        <end position="331"/>
    </location>
</feature>
<protein>
    <submittedName>
        <fullName evidence="7">Putative PurR-regulated permease PerM</fullName>
    </submittedName>
</protein>
<dbReference type="PANTHER" id="PTHR21716">
    <property type="entry name" value="TRANSMEMBRANE PROTEIN"/>
    <property type="match status" value="1"/>
</dbReference>
<feature type="transmembrane region" description="Helical" evidence="6">
    <location>
        <begin position="35"/>
        <end position="55"/>
    </location>
</feature>